<dbReference type="Pfam" id="PF07687">
    <property type="entry name" value="M20_dimer"/>
    <property type="match status" value="1"/>
</dbReference>
<dbReference type="PANTHER" id="PTHR11014:SF63">
    <property type="entry name" value="METALLOPEPTIDASE, PUTATIVE (AFU_ORTHOLOGUE AFUA_6G09600)-RELATED"/>
    <property type="match status" value="1"/>
</dbReference>
<dbReference type="PIRSF" id="PIRSF005962">
    <property type="entry name" value="Pept_M20D_amidohydro"/>
    <property type="match status" value="1"/>
</dbReference>
<dbReference type="PANTHER" id="PTHR11014">
    <property type="entry name" value="PEPTIDASE M20 FAMILY MEMBER"/>
    <property type="match status" value="1"/>
</dbReference>
<organism evidence="2 3">
    <name type="scientific">Planococcus wigleyi</name>
    <dbReference type="NCBI Taxonomy" id="2762216"/>
    <lineage>
        <taxon>Bacteria</taxon>
        <taxon>Bacillati</taxon>
        <taxon>Bacillota</taxon>
        <taxon>Bacilli</taxon>
        <taxon>Bacillales</taxon>
        <taxon>Caryophanaceae</taxon>
        <taxon>Planococcus</taxon>
    </lineage>
</organism>
<accession>A0ABR8W886</accession>
<reference evidence="2 3" key="1">
    <citation type="submission" date="2020-08" db="EMBL/GenBank/DDBJ databases">
        <title>A Genomic Blueprint of the Chicken Gut Microbiome.</title>
        <authorList>
            <person name="Gilroy R."/>
            <person name="Ravi A."/>
            <person name="Getino M."/>
            <person name="Pursley I."/>
            <person name="Horton D.L."/>
            <person name="Alikhan N.-F."/>
            <person name="Baker D."/>
            <person name="Gharbi K."/>
            <person name="Hall N."/>
            <person name="Watson M."/>
            <person name="Adriaenssens E.M."/>
            <person name="Foster-Nyarko E."/>
            <person name="Jarju S."/>
            <person name="Secka A."/>
            <person name="Antonio M."/>
            <person name="Oren A."/>
            <person name="Chaudhuri R."/>
            <person name="La Ragione R.M."/>
            <person name="Hildebrand F."/>
            <person name="Pallen M.J."/>
        </authorList>
    </citation>
    <scope>NUCLEOTIDE SEQUENCE [LARGE SCALE GENOMIC DNA]</scope>
    <source>
        <strain evidence="2 3">Sa1BUA13</strain>
    </source>
</reference>
<protein>
    <submittedName>
        <fullName evidence="2">Amidohydrolase</fullName>
    </submittedName>
</protein>
<proteinExistence type="predicted"/>
<evidence type="ECO:0000313" key="3">
    <source>
        <dbReference type="Proteomes" id="UP000658980"/>
    </source>
</evidence>
<keyword evidence="3" id="KW-1185">Reference proteome</keyword>
<evidence type="ECO:0000259" key="1">
    <source>
        <dbReference type="Pfam" id="PF07687"/>
    </source>
</evidence>
<name>A0ABR8W886_9BACL</name>
<dbReference type="EMBL" id="JACSPU010000001">
    <property type="protein sequence ID" value="MBD8013230.1"/>
    <property type="molecule type" value="Genomic_DNA"/>
</dbReference>
<evidence type="ECO:0000313" key="2">
    <source>
        <dbReference type="EMBL" id="MBD8013230.1"/>
    </source>
</evidence>
<comment type="caution">
    <text evidence="2">The sequence shown here is derived from an EMBL/GenBank/DDBJ whole genome shotgun (WGS) entry which is preliminary data.</text>
</comment>
<dbReference type="SUPFAM" id="SSF55031">
    <property type="entry name" value="Bacterial exopeptidase dimerisation domain"/>
    <property type="match status" value="1"/>
</dbReference>
<gene>
    <name evidence="2" type="ORF">H9630_00250</name>
</gene>
<dbReference type="InterPro" id="IPR002933">
    <property type="entry name" value="Peptidase_M20"/>
</dbReference>
<dbReference type="InterPro" id="IPR011650">
    <property type="entry name" value="Peptidase_M20_dimer"/>
</dbReference>
<dbReference type="InterPro" id="IPR017439">
    <property type="entry name" value="Amidohydrolase"/>
</dbReference>
<dbReference type="Pfam" id="PF01546">
    <property type="entry name" value="Peptidase_M20"/>
    <property type="match status" value="1"/>
</dbReference>
<dbReference type="Gene3D" id="3.30.70.360">
    <property type="match status" value="1"/>
</dbReference>
<dbReference type="SUPFAM" id="SSF53187">
    <property type="entry name" value="Zn-dependent exopeptidases"/>
    <property type="match status" value="1"/>
</dbReference>
<dbReference type="RefSeq" id="WP_191713494.1">
    <property type="nucleotide sequence ID" value="NZ_JACSPU010000001.1"/>
</dbReference>
<dbReference type="InterPro" id="IPR036264">
    <property type="entry name" value="Bact_exopeptidase_dim_dom"/>
</dbReference>
<dbReference type="NCBIfam" id="TIGR01891">
    <property type="entry name" value="amidohydrolases"/>
    <property type="match status" value="1"/>
</dbReference>
<dbReference type="Proteomes" id="UP000658980">
    <property type="component" value="Unassembled WGS sequence"/>
</dbReference>
<feature type="domain" description="Peptidase M20 dimerisation" evidence="1">
    <location>
        <begin position="185"/>
        <end position="278"/>
    </location>
</feature>
<sequence>MTLTEQIRSLYGEMVETRRYLHMHPELSHQEIATPAFIADRLEKLGIEVRRDVGGRGVVGTIRGGKPGKTIAFRADFDALPIDDQKDVSYKSTVPGVMHACGHDGHTAALLGFAKTMVAIQEELPGTIVLIHQFGEELSPGGARAMIEDGCLDGVDAVYGAHLQSKMDSGRIYVRDGFLQASEDTVKIIVHGSGTHGAEPHNGVDPILAASHIMVALQSIVSRNADPLKELVVSIGKFHAGDADNVISSKAVLEGTIRVFDPELRALASQRLRTVVENVAIAMGATAEVIIENGYDSLWNHSAETDRVRIAGREVLGVENVVEIDPVMPVEDFTYFTQAKPGAYFFVGAKMDDEQAVYPHHHENFDFNETAMLVTAEMFAAIYFEEQKLALDSIVPVLDSK</sequence>
<dbReference type="Gene3D" id="3.40.630.10">
    <property type="entry name" value="Zn peptidases"/>
    <property type="match status" value="1"/>
</dbReference>